<dbReference type="NCBIfam" id="TIGR02937">
    <property type="entry name" value="sigma70-ECF"/>
    <property type="match status" value="1"/>
</dbReference>
<keyword evidence="5" id="KW-0804">Transcription</keyword>
<evidence type="ECO:0000256" key="1">
    <source>
        <dbReference type="ARBA" id="ARBA00010641"/>
    </source>
</evidence>
<dbReference type="InterPro" id="IPR013249">
    <property type="entry name" value="RNA_pol_sigma70_r4_t2"/>
</dbReference>
<comment type="similarity">
    <text evidence="1">Belongs to the sigma-70 factor family. ECF subfamily.</text>
</comment>
<evidence type="ECO:0000256" key="4">
    <source>
        <dbReference type="ARBA" id="ARBA00023125"/>
    </source>
</evidence>
<dbReference type="SUPFAM" id="SSF88659">
    <property type="entry name" value="Sigma3 and sigma4 domains of RNA polymerase sigma factors"/>
    <property type="match status" value="1"/>
</dbReference>
<dbReference type="CDD" id="cd06171">
    <property type="entry name" value="Sigma70_r4"/>
    <property type="match status" value="1"/>
</dbReference>
<dbReference type="AlphaFoldDB" id="A0A4U1JJX6"/>
<evidence type="ECO:0000313" key="9">
    <source>
        <dbReference type="Proteomes" id="UP000309215"/>
    </source>
</evidence>
<dbReference type="GO" id="GO:0003677">
    <property type="term" value="F:DNA binding"/>
    <property type="evidence" value="ECO:0007669"/>
    <property type="project" value="UniProtKB-KW"/>
</dbReference>
<dbReference type="SUPFAM" id="SSF88946">
    <property type="entry name" value="Sigma2 domain of RNA polymerase sigma factors"/>
    <property type="match status" value="1"/>
</dbReference>
<feature type="domain" description="RNA polymerase sigma-70 region 2" evidence="6">
    <location>
        <begin position="330"/>
        <end position="390"/>
    </location>
</feature>
<sequence>MRGRMRPAPPDGLLIHRSAPCVVWPRAKPCCLPERHVAAVRPICGPRRSTARVPRLHVRRIDGRLRATKHVRRAGGDLRSRVGFRRDLLRPTRRVGRRLHGGERRPGGPRLRGRVVYPVHCDRTRPEARRELRTDAPVDLADPRHLLGGDRHRMRRAHRHGLGRVRDGRDVRPEGRARLPLLRRRRGRRRLPDHGLFGAPPLLPKQGGHEDVRSLLLRARRGQLVHGNGDRIQGRRVRRVPPRHVDLLGRRGMCRHEPRGPSPREQARDRLHVRPWRVCCERGRSGGDGHADGSRHFLLRALTILGRDLLDADPTSGMSHPNDVRVAILALRPRLVRWFLHWEHQPADADDLAQRVLDIGVAHADRYDPERGKLSTWLYRIAKNESFRHKKGVAEEGNTSWGDPDDALRVASAAPSPAALLARKEMVQLIDRRLRSMDPRLRDVLYAHVFDELSEGEIAEALGIPEGTARSRLSRACAQARELLRGYESELRPFMAAILAGSAARPAEWGRRTAEVLVCTAGLAGVAYGLMKPPQVLETARSSSPAVQVNVNAGAVAEDPPPAPAPAPAPLCSCVDALNTSRPRALVAEVEHAAAHGDQEAARAALVRYFRMYPRDPLHARALFGHLLQP</sequence>
<keyword evidence="3" id="KW-0731">Sigma factor</keyword>
<evidence type="ECO:0000256" key="3">
    <source>
        <dbReference type="ARBA" id="ARBA00023082"/>
    </source>
</evidence>
<dbReference type="OrthoDB" id="8684701at2"/>
<proteinExistence type="inferred from homology"/>
<dbReference type="Gene3D" id="1.10.1740.10">
    <property type="match status" value="1"/>
</dbReference>
<protein>
    <submittedName>
        <fullName evidence="8">RNA polymerase sigma factor</fullName>
    </submittedName>
</protein>
<dbReference type="GO" id="GO:0006352">
    <property type="term" value="P:DNA-templated transcription initiation"/>
    <property type="evidence" value="ECO:0007669"/>
    <property type="project" value="InterPro"/>
</dbReference>
<dbReference type="Pfam" id="PF08281">
    <property type="entry name" value="Sigma70_r4_2"/>
    <property type="match status" value="1"/>
</dbReference>
<feature type="domain" description="RNA polymerase sigma factor 70 region 4 type 2" evidence="7">
    <location>
        <begin position="429"/>
        <end position="478"/>
    </location>
</feature>
<dbReference type="PANTHER" id="PTHR43133">
    <property type="entry name" value="RNA POLYMERASE ECF-TYPE SIGMA FACTO"/>
    <property type="match status" value="1"/>
</dbReference>
<dbReference type="PANTHER" id="PTHR43133:SF8">
    <property type="entry name" value="RNA POLYMERASE SIGMA FACTOR HI_1459-RELATED"/>
    <property type="match status" value="1"/>
</dbReference>
<accession>A0A4U1JJX6</accession>
<reference evidence="8 9" key="1">
    <citation type="submission" date="2019-04" db="EMBL/GenBank/DDBJ databases">
        <authorList>
            <person name="Li Y."/>
            <person name="Wang J."/>
        </authorList>
    </citation>
    <scope>NUCLEOTIDE SEQUENCE [LARGE SCALE GENOMIC DNA]</scope>
    <source>
        <strain evidence="8 9">DSM 14668</strain>
    </source>
</reference>
<dbReference type="InterPro" id="IPR007627">
    <property type="entry name" value="RNA_pol_sigma70_r2"/>
</dbReference>
<evidence type="ECO:0000256" key="5">
    <source>
        <dbReference type="ARBA" id="ARBA00023163"/>
    </source>
</evidence>
<dbReference type="Gene3D" id="1.10.10.10">
    <property type="entry name" value="Winged helix-like DNA-binding domain superfamily/Winged helix DNA-binding domain"/>
    <property type="match status" value="1"/>
</dbReference>
<evidence type="ECO:0000313" key="8">
    <source>
        <dbReference type="EMBL" id="TKD12832.1"/>
    </source>
</evidence>
<keyword evidence="9" id="KW-1185">Reference proteome</keyword>
<dbReference type="InterPro" id="IPR014284">
    <property type="entry name" value="RNA_pol_sigma-70_dom"/>
</dbReference>
<dbReference type="InterPro" id="IPR036388">
    <property type="entry name" value="WH-like_DNA-bd_sf"/>
</dbReference>
<keyword evidence="2" id="KW-0805">Transcription regulation</keyword>
<evidence type="ECO:0000256" key="2">
    <source>
        <dbReference type="ARBA" id="ARBA00023015"/>
    </source>
</evidence>
<dbReference type="GO" id="GO:0016987">
    <property type="term" value="F:sigma factor activity"/>
    <property type="evidence" value="ECO:0007669"/>
    <property type="project" value="UniProtKB-KW"/>
</dbReference>
<keyword evidence="4" id="KW-0238">DNA-binding</keyword>
<evidence type="ECO:0000259" key="7">
    <source>
        <dbReference type="Pfam" id="PF08281"/>
    </source>
</evidence>
<dbReference type="Pfam" id="PF04542">
    <property type="entry name" value="Sigma70_r2"/>
    <property type="match status" value="1"/>
</dbReference>
<organism evidence="8 9">
    <name type="scientific">Polyangium fumosum</name>
    <dbReference type="NCBI Taxonomy" id="889272"/>
    <lineage>
        <taxon>Bacteria</taxon>
        <taxon>Pseudomonadati</taxon>
        <taxon>Myxococcota</taxon>
        <taxon>Polyangia</taxon>
        <taxon>Polyangiales</taxon>
        <taxon>Polyangiaceae</taxon>
        <taxon>Polyangium</taxon>
    </lineage>
</organism>
<dbReference type="Proteomes" id="UP000309215">
    <property type="component" value="Unassembled WGS sequence"/>
</dbReference>
<dbReference type="EMBL" id="SSMQ01000002">
    <property type="protein sequence ID" value="TKD12832.1"/>
    <property type="molecule type" value="Genomic_DNA"/>
</dbReference>
<dbReference type="InterPro" id="IPR013324">
    <property type="entry name" value="RNA_pol_sigma_r3/r4-like"/>
</dbReference>
<dbReference type="InterPro" id="IPR039425">
    <property type="entry name" value="RNA_pol_sigma-70-like"/>
</dbReference>
<name>A0A4U1JJX6_9BACT</name>
<gene>
    <name evidence="8" type="ORF">E8A74_03540</name>
</gene>
<comment type="caution">
    <text evidence="8">The sequence shown here is derived from an EMBL/GenBank/DDBJ whole genome shotgun (WGS) entry which is preliminary data.</text>
</comment>
<dbReference type="InterPro" id="IPR013325">
    <property type="entry name" value="RNA_pol_sigma_r2"/>
</dbReference>
<evidence type="ECO:0000259" key="6">
    <source>
        <dbReference type="Pfam" id="PF04542"/>
    </source>
</evidence>